<dbReference type="InterPro" id="IPR011993">
    <property type="entry name" value="PH-like_dom_sf"/>
</dbReference>
<keyword evidence="1 3" id="KW-0547">Nucleotide-binding</keyword>
<keyword evidence="7" id="KW-0808">Transferase</keyword>
<dbReference type="Proteomes" id="UP000324585">
    <property type="component" value="Unassembled WGS sequence"/>
</dbReference>
<dbReference type="PANTHER" id="PTHR24347">
    <property type="entry name" value="SERINE/THREONINE-PROTEIN KINASE"/>
    <property type="match status" value="1"/>
</dbReference>
<dbReference type="SUPFAM" id="SSF50729">
    <property type="entry name" value="PH domain-like"/>
    <property type="match status" value="1"/>
</dbReference>
<feature type="region of interest" description="Disordered" evidence="4">
    <location>
        <begin position="442"/>
        <end position="467"/>
    </location>
</feature>
<dbReference type="SMART" id="SM00233">
    <property type="entry name" value="PH"/>
    <property type="match status" value="1"/>
</dbReference>
<dbReference type="CDD" id="cd05117">
    <property type="entry name" value="STKc_CAMK"/>
    <property type="match status" value="2"/>
</dbReference>
<accession>A0A5J4YJ26</accession>
<dbReference type="Pfam" id="PF00169">
    <property type="entry name" value="PH"/>
    <property type="match status" value="1"/>
</dbReference>
<dbReference type="AlphaFoldDB" id="A0A5J4YJ26"/>
<evidence type="ECO:0000256" key="3">
    <source>
        <dbReference type="PROSITE-ProRule" id="PRU10141"/>
    </source>
</evidence>
<evidence type="ECO:0000256" key="4">
    <source>
        <dbReference type="SAM" id="MobiDB-lite"/>
    </source>
</evidence>
<dbReference type="Gene3D" id="1.10.510.10">
    <property type="entry name" value="Transferase(Phosphotransferase) domain 1"/>
    <property type="match status" value="2"/>
</dbReference>
<dbReference type="InterPro" id="IPR001849">
    <property type="entry name" value="PH_domain"/>
</dbReference>
<feature type="region of interest" description="Disordered" evidence="4">
    <location>
        <begin position="372"/>
        <end position="393"/>
    </location>
</feature>
<feature type="compositionally biased region" description="Basic and acidic residues" evidence="4">
    <location>
        <begin position="381"/>
        <end position="393"/>
    </location>
</feature>
<protein>
    <submittedName>
        <fullName evidence="7">Myosin light chain kinase A</fullName>
    </submittedName>
</protein>
<dbReference type="FunFam" id="1.10.510.10:FF:000571">
    <property type="entry name" value="Maternal embryonic leucine zipper kinase"/>
    <property type="match status" value="2"/>
</dbReference>
<dbReference type="InterPro" id="IPR011009">
    <property type="entry name" value="Kinase-like_dom_sf"/>
</dbReference>
<feature type="binding site" evidence="3">
    <location>
        <position position="607"/>
    </location>
    <ligand>
        <name>ATP</name>
        <dbReference type="ChEBI" id="CHEBI:30616"/>
    </ligand>
</feature>
<feature type="domain" description="PH" evidence="5">
    <location>
        <begin position="10"/>
        <end position="100"/>
    </location>
</feature>
<dbReference type="EMBL" id="VRMN01000020">
    <property type="protein sequence ID" value="KAA8490663.1"/>
    <property type="molecule type" value="Genomic_DNA"/>
</dbReference>
<dbReference type="InterPro" id="IPR017441">
    <property type="entry name" value="Protein_kinase_ATP_BS"/>
</dbReference>
<evidence type="ECO:0000256" key="2">
    <source>
        <dbReference type="ARBA" id="ARBA00022840"/>
    </source>
</evidence>
<comment type="caution">
    <text evidence="7">The sequence shown here is derived from an EMBL/GenBank/DDBJ whole genome shotgun (WGS) entry which is preliminary data.</text>
</comment>
<feature type="domain" description="Protein kinase" evidence="6">
    <location>
        <begin position="573"/>
        <end position="842"/>
    </location>
</feature>
<feature type="binding site" evidence="3">
    <location>
        <position position="135"/>
    </location>
    <ligand>
        <name>ATP</name>
        <dbReference type="ChEBI" id="CHEBI:30616"/>
    </ligand>
</feature>
<dbReference type="InterPro" id="IPR008271">
    <property type="entry name" value="Ser/Thr_kinase_AS"/>
</dbReference>
<keyword evidence="2 3" id="KW-0067">ATP-binding</keyword>
<dbReference type="PROSITE" id="PS00107">
    <property type="entry name" value="PROTEIN_KINASE_ATP"/>
    <property type="match status" value="2"/>
</dbReference>
<dbReference type="PROSITE" id="PS00108">
    <property type="entry name" value="PROTEIN_KINASE_ST"/>
    <property type="match status" value="2"/>
</dbReference>
<dbReference type="OMA" id="VEMIYAF"/>
<evidence type="ECO:0000313" key="7">
    <source>
        <dbReference type="EMBL" id="KAA8490663.1"/>
    </source>
</evidence>
<dbReference type="GO" id="GO:0005524">
    <property type="term" value="F:ATP binding"/>
    <property type="evidence" value="ECO:0007669"/>
    <property type="project" value="UniProtKB-UniRule"/>
</dbReference>
<sequence>MQLRYARLEVIDEAGWLYKKGKRFQTKVKRYVVVKGQKLAYFEPKDRKVPKMEISLLDAKVEKLPGNAFSLKTPARVIVFYAETAQECEKWVDAISVVTQKCEDFYTLGDELGKGSFARVVVGTDKKTQEKFAIKILEKSSDPKKFARQKEVYMREMKIMAKSEHPNVVKLYDIFDTPERLFLVMEYMKGGELFDIIAEEKQFSEEKAALVLRELLEGVKYLHEAGVVHRDIKPENLLCVDKSWPLKIKLVDFGLANMMENEDTLLKSLVGTCVYRAPEMVRKQGHGPKVDMWACGVILYVMMFGMFPFFGLNDEEYLAEIDQGLIFPDSMRDDVSKQAKDLMHRLLDVNPETRFSSVDALRHPWFQMDATRKGAGADGGPKAKRENLSKEARRNSAKLGYFSPLSSPRTSSRMEATTVAAARHSLAQAELAWSMTTRSSIPPNLSLPRSRGHQSALRHPLTEPPYRSPFDNAKRAGALCCFGAGDSQPVFLQLVKAELARLASDARDAQPVWKRFVQGCVLTTNTEKRLIELQFVRDADKMKVSVIARDSDTFENWTRALGQAVVWSPETFYTFGEMVGEGLFAQVYQGTCIATKQKVAIKKIAKKHKQPSKNSKMASYVDREEKLMSSLNHPNIVRTLDVFDTEDHLYIVLEFMQGGMLFNIIRKLRHFSERQASDVMRQLGEGLRYLHAHNVVHRDIKPDNILCDRTEFPLVIKLADFGLANFMGDLNETQDERDAPLSSSVGTPFYIAPELALRVKYGAPVDMWAAGVLCYVMLSGRFPFLGFDQNEILMKIKNAEFSFPETDWKEISRAAKHVVTKLLAKDPSKRMTAEELASHPWCTGASNAPSRALTGALERSSSLLMNKNVAWTSNANLKTGPFVRTQTSSSSIIDMAIKQALELREEGYELQVEESKMRFYSDELDEDPTSLIASPDAQ</sequence>
<feature type="domain" description="Protein kinase" evidence="6">
    <location>
        <begin position="106"/>
        <end position="366"/>
    </location>
</feature>
<dbReference type="SUPFAM" id="SSF56112">
    <property type="entry name" value="Protein kinase-like (PK-like)"/>
    <property type="match status" value="2"/>
</dbReference>
<dbReference type="Gene3D" id="2.30.29.30">
    <property type="entry name" value="Pleckstrin-homology domain (PH domain)/Phosphotyrosine-binding domain (PTB)"/>
    <property type="match status" value="1"/>
</dbReference>
<name>A0A5J4YJ26_PORPP</name>
<organism evidence="7 8">
    <name type="scientific">Porphyridium purpureum</name>
    <name type="common">Red alga</name>
    <name type="synonym">Porphyridium cruentum</name>
    <dbReference type="NCBI Taxonomy" id="35688"/>
    <lineage>
        <taxon>Eukaryota</taxon>
        <taxon>Rhodophyta</taxon>
        <taxon>Bangiophyceae</taxon>
        <taxon>Porphyridiales</taxon>
        <taxon>Porphyridiaceae</taxon>
        <taxon>Porphyridium</taxon>
    </lineage>
</organism>
<dbReference type="InterPro" id="IPR000719">
    <property type="entry name" value="Prot_kinase_dom"/>
</dbReference>
<evidence type="ECO:0000259" key="6">
    <source>
        <dbReference type="PROSITE" id="PS50011"/>
    </source>
</evidence>
<evidence type="ECO:0000313" key="8">
    <source>
        <dbReference type="Proteomes" id="UP000324585"/>
    </source>
</evidence>
<evidence type="ECO:0000259" key="5">
    <source>
        <dbReference type="PROSITE" id="PS50003"/>
    </source>
</evidence>
<keyword evidence="8" id="KW-1185">Reference proteome</keyword>
<dbReference type="PROSITE" id="PS50011">
    <property type="entry name" value="PROTEIN_KINASE_DOM"/>
    <property type="match status" value="2"/>
</dbReference>
<gene>
    <name evidence="7" type="ORF">FVE85_3812</name>
</gene>
<dbReference type="FunFam" id="3.30.200.20:FF:000042">
    <property type="entry name" value="Aurora kinase A"/>
    <property type="match status" value="1"/>
</dbReference>
<dbReference type="SMART" id="SM00220">
    <property type="entry name" value="S_TKc"/>
    <property type="match status" value="2"/>
</dbReference>
<dbReference type="PROSITE" id="PS50003">
    <property type="entry name" value="PH_DOMAIN"/>
    <property type="match status" value="1"/>
</dbReference>
<reference evidence="8" key="1">
    <citation type="journal article" date="2019" name="Nat. Commun.">
        <title>Expansion of phycobilisome linker gene families in mesophilic red algae.</title>
        <authorList>
            <person name="Lee J."/>
            <person name="Kim D."/>
            <person name="Bhattacharya D."/>
            <person name="Yoon H.S."/>
        </authorList>
    </citation>
    <scope>NUCLEOTIDE SEQUENCE [LARGE SCALE GENOMIC DNA]</scope>
    <source>
        <strain evidence="8">CCMP 1328</strain>
    </source>
</reference>
<keyword evidence="7" id="KW-0418">Kinase</keyword>
<evidence type="ECO:0000256" key="1">
    <source>
        <dbReference type="ARBA" id="ARBA00022741"/>
    </source>
</evidence>
<proteinExistence type="predicted"/>
<dbReference type="GO" id="GO:0004672">
    <property type="term" value="F:protein kinase activity"/>
    <property type="evidence" value="ECO:0007669"/>
    <property type="project" value="InterPro"/>
</dbReference>
<dbReference type="Pfam" id="PF00069">
    <property type="entry name" value="Pkinase"/>
    <property type="match status" value="2"/>
</dbReference>